<evidence type="ECO:0000256" key="2">
    <source>
        <dbReference type="ARBA" id="ARBA00022980"/>
    </source>
</evidence>
<reference evidence="7 8" key="1">
    <citation type="submission" date="2019-08" db="EMBL/GenBank/DDBJ databases">
        <authorList>
            <person name="Alioto T."/>
            <person name="Alioto T."/>
            <person name="Gomez Garrido J."/>
        </authorList>
    </citation>
    <scope>NUCLEOTIDE SEQUENCE [LARGE SCALE GENOMIC DNA]</scope>
</reference>
<keyword evidence="2 7" id="KW-0689">Ribosomal protein</keyword>
<name>A0A5E4N8U3_9HEMI</name>
<accession>A0A5E4N8U3</accession>
<gene>
    <name evidence="7" type="ORF">CINCED_3A014853</name>
</gene>
<evidence type="ECO:0000256" key="5">
    <source>
        <dbReference type="ARBA" id="ARBA00035396"/>
    </source>
</evidence>
<sequence length="376" mass="42975">MSIICKYTIFYLSKPLNITTSSEAMLNQVRSVHNVRPPRMKYPLWYLQRERAKDDQQLTEDNRAFVKEAVHDKFGMPAVIHGISTYDVRSALREKSVEYENVEWSPKFQRTGLIARKLGNYPMWLNNGKSVLTTLLHVIDNHVIKYIPPGEFDPPRKPYSCPNHKKNLGCLLVGAESADPQYFTKQYCGLFYKEGMMPKKHLGRFLISPEAALQPGTPLMASHFNPGDFIDVRGKTIDRGFQGVMKRHGFHGMPATHGVTKSHRRGGNVGHGGEKGRIFPGTKMPGHMGNRYRIHKGAEILRINHKFNIIWIKGVASPGETNSIVYLYDTLLPLRKYKSSPPFPTSKVVEDDQLIDSYSEKMYKFTNQTITYEEEK</sequence>
<evidence type="ECO:0000256" key="4">
    <source>
        <dbReference type="ARBA" id="ARBA00035209"/>
    </source>
</evidence>
<evidence type="ECO:0000313" key="8">
    <source>
        <dbReference type="Proteomes" id="UP000325440"/>
    </source>
</evidence>
<evidence type="ECO:0000256" key="6">
    <source>
        <dbReference type="SAM" id="MobiDB-lite"/>
    </source>
</evidence>
<dbReference type="Pfam" id="PF00297">
    <property type="entry name" value="Ribosomal_L3"/>
    <property type="match status" value="1"/>
</dbReference>
<dbReference type="EMBL" id="CABPRJ010001460">
    <property type="protein sequence ID" value="VVC37990.1"/>
    <property type="molecule type" value="Genomic_DNA"/>
</dbReference>
<dbReference type="OrthoDB" id="274683at2759"/>
<dbReference type="PANTHER" id="PTHR11229">
    <property type="entry name" value="50S RIBOSOMAL PROTEIN L3"/>
    <property type="match status" value="1"/>
</dbReference>
<dbReference type="PANTHER" id="PTHR11229:SF8">
    <property type="entry name" value="LARGE RIBOSOMAL SUBUNIT PROTEIN UL3M"/>
    <property type="match status" value="1"/>
</dbReference>
<dbReference type="SUPFAM" id="SSF50447">
    <property type="entry name" value="Translation proteins"/>
    <property type="match status" value="1"/>
</dbReference>
<dbReference type="InterPro" id="IPR000597">
    <property type="entry name" value="Ribosomal_uL3"/>
</dbReference>
<evidence type="ECO:0000256" key="1">
    <source>
        <dbReference type="ARBA" id="ARBA00006540"/>
    </source>
</evidence>
<proteinExistence type="inferred from homology"/>
<dbReference type="Proteomes" id="UP000325440">
    <property type="component" value="Unassembled WGS sequence"/>
</dbReference>
<dbReference type="AlphaFoldDB" id="A0A5E4N8U3"/>
<keyword evidence="3" id="KW-0687">Ribonucleoprotein</keyword>
<dbReference type="GO" id="GO:0005762">
    <property type="term" value="C:mitochondrial large ribosomal subunit"/>
    <property type="evidence" value="ECO:0007669"/>
    <property type="project" value="TreeGrafter"/>
</dbReference>
<evidence type="ECO:0000256" key="3">
    <source>
        <dbReference type="ARBA" id="ARBA00023274"/>
    </source>
</evidence>
<dbReference type="InterPro" id="IPR009000">
    <property type="entry name" value="Transl_B-barrel_sf"/>
</dbReference>
<organism evidence="7 8">
    <name type="scientific">Cinara cedri</name>
    <dbReference type="NCBI Taxonomy" id="506608"/>
    <lineage>
        <taxon>Eukaryota</taxon>
        <taxon>Metazoa</taxon>
        <taxon>Ecdysozoa</taxon>
        <taxon>Arthropoda</taxon>
        <taxon>Hexapoda</taxon>
        <taxon>Insecta</taxon>
        <taxon>Pterygota</taxon>
        <taxon>Neoptera</taxon>
        <taxon>Paraneoptera</taxon>
        <taxon>Hemiptera</taxon>
        <taxon>Sternorrhyncha</taxon>
        <taxon>Aphidomorpha</taxon>
        <taxon>Aphidoidea</taxon>
        <taxon>Aphididae</taxon>
        <taxon>Lachninae</taxon>
        <taxon>Cinara</taxon>
    </lineage>
</organism>
<dbReference type="Gene3D" id="2.40.30.10">
    <property type="entry name" value="Translation factors"/>
    <property type="match status" value="2"/>
</dbReference>
<dbReference type="GO" id="GO:0006412">
    <property type="term" value="P:translation"/>
    <property type="evidence" value="ECO:0007669"/>
    <property type="project" value="InterPro"/>
</dbReference>
<protein>
    <recommendedName>
        <fullName evidence="4">Large ribosomal subunit protein uL3m</fullName>
    </recommendedName>
    <alternativeName>
        <fullName evidence="5">39S ribosomal protein L3, mitochondrial</fullName>
    </alternativeName>
</protein>
<comment type="similarity">
    <text evidence="1">Belongs to the universal ribosomal protein uL3 family.</text>
</comment>
<evidence type="ECO:0000313" key="7">
    <source>
        <dbReference type="EMBL" id="VVC37990.1"/>
    </source>
</evidence>
<keyword evidence="8" id="KW-1185">Reference proteome</keyword>
<dbReference type="InterPro" id="IPR019927">
    <property type="entry name" value="Ribosomal_uL3_bac/org-type"/>
</dbReference>
<dbReference type="GO" id="GO:0003735">
    <property type="term" value="F:structural constituent of ribosome"/>
    <property type="evidence" value="ECO:0007669"/>
    <property type="project" value="InterPro"/>
</dbReference>
<feature type="region of interest" description="Disordered" evidence="6">
    <location>
        <begin position="252"/>
        <end position="282"/>
    </location>
</feature>